<proteinExistence type="predicted"/>
<dbReference type="EMBL" id="BAEN01000038">
    <property type="protein sequence ID" value="GAC14527.1"/>
    <property type="molecule type" value="Genomic_DNA"/>
</dbReference>
<gene>
    <name evidence="1" type="ORF">GLIP_1899</name>
</gene>
<accession>K6Y8J5</accession>
<evidence type="ECO:0000313" key="1">
    <source>
        <dbReference type="EMBL" id="GAC14527.1"/>
    </source>
</evidence>
<evidence type="ECO:0008006" key="3">
    <source>
        <dbReference type="Google" id="ProtNLM"/>
    </source>
</evidence>
<dbReference type="eggNOG" id="ENOG5032U2K">
    <property type="taxonomic scope" value="Bacteria"/>
</dbReference>
<name>K6Y8J5_9ALTE</name>
<keyword evidence="2" id="KW-1185">Reference proteome</keyword>
<dbReference type="SUPFAM" id="SSF52091">
    <property type="entry name" value="SpoIIaa-like"/>
    <property type="match status" value="1"/>
</dbReference>
<evidence type="ECO:0000313" key="2">
    <source>
        <dbReference type="Proteomes" id="UP000006334"/>
    </source>
</evidence>
<sequence>MKTPLGSYDFRIEGNILFQTFIGMFSENSARAYLKEAQQLIKKFDGNPFFIVIDIREMDGATPEAYDMTEHYNQWVNTQHLVAKAIIVKNKVVGKIGSERMPTLKTQNLQYFTDIDSALDWFEKNKNYKQA</sequence>
<dbReference type="Proteomes" id="UP000006334">
    <property type="component" value="Unassembled WGS sequence"/>
</dbReference>
<dbReference type="Gene3D" id="3.40.50.10600">
    <property type="entry name" value="SpoIIaa-like domains"/>
    <property type="match status" value="1"/>
</dbReference>
<dbReference type="OrthoDB" id="6293699at2"/>
<reference evidence="1 2" key="1">
    <citation type="journal article" date="2017" name="Antonie Van Leeuwenhoek">
        <title>Rhizobium rhizosphaerae sp. nov., a novel species isolated from rice rhizosphere.</title>
        <authorList>
            <person name="Zhao J.J."/>
            <person name="Zhang J."/>
            <person name="Zhang R.J."/>
            <person name="Zhang C.W."/>
            <person name="Yin H.Q."/>
            <person name="Zhang X.X."/>
        </authorList>
    </citation>
    <scope>NUCLEOTIDE SEQUENCE [LARGE SCALE GENOMIC DNA]</scope>
    <source>
        <strain evidence="1 2">E3</strain>
    </source>
</reference>
<dbReference type="InterPro" id="IPR036513">
    <property type="entry name" value="STAS_dom_sf"/>
</dbReference>
<dbReference type="InterPro" id="IPR038396">
    <property type="entry name" value="SpoIIAA-like_sf"/>
</dbReference>
<comment type="caution">
    <text evidence="1">The sequence shown here is derived from an EMBL/GenBank/DDBJ whole genome shotgun (WGS) entry which is preliminary data.</text>
</comment>
<dbReference type="RefSeq" id="WP_008844343.1">
    <property type="nucleotide sequence ID" value="NZ_BAEN01000038.1"/>
</dbReference>
<organism evidence="1 2">
    <name type="scientific">Aliiglaciecola lipolytica E3</name>
    <dbReference type="NCBI Taxonomy" id="1127673"/>
    <lineage>
        <taxon>Bacteria</taxon>
        <taxon>Pseudomonadati</taxon>
        <taxon>Pseudomonadota</taxon>
        <taxon>Gammaproteobacteria</taxon>
        <taxon>Alteromonadales</taxon>
        <taxon>Alteromonadaceae</taxon>
        <taxon>Aliiglaciecola</taxon>
    </lineage>
</organism>
<dbReference type="AlphaFoldDB" id="K6Y8J5"/>
<protein>
    <recommendedName>
        <fullName evidence="3">STAS/SEC14 domain-containing protein</fullName>
    </recommendedName>
</protein>